<gene>
    <name evidence="1" type="ORF">NM208_g12948</name>
</gene>
<comment type="caution">
    <text evidence="1">The sequence shown here is derived from an EMBL/GenBank/DDBJ whole genome shotgun (WGS) entry which is preliminary data.</text>
</comment>
<dbReference type="EMBL" id="JANRMS010002491">
    <property type="protein sequence ID" value="KAJ3522225.1"/>
    <property type="molecule type" value="Genomic_DNA"/>
</dbReference>
<keyword evidence="2" id="KW-1185">Reference proteome</keyword>
<organism evidence="1 2">
    <name type="scientific">Fusarium decemcellulare</name>
    <dbReference type="NCBI Taxonomy" id="57161"/>
    <lineage>
        <taxon>Eukaryota</taxon>
        <taxon>Fungi</taxon>
        <taxon>Dikarya</taxon>
        <taxon>Ascomycota</taxon>
        <taxon>Pezizomycotina</taxon>
        <taxon>Sordariomycetes</taxon>
        <taxon>Hypocreomycetidae</taxon>
        <taxon>Hypocreales</taxon>
        <taxon>Nectriaceae</taxon>
        <taxon>Fusarium</taxon>
        <taxon>Fusarium decemcellulare species complex</taxon>
    </lineage>
</organism>
<sequence length="272" mass="31041">MENAQYTLFLWLRGAFPRRIAYQLLLKGIVASPEDMIAGRTLLSNFNINIATMTFPDTGPIMVDSDPSDPKPREKSTPCLRIRHADGREDWINESTAIMFYIEDAFPDFKSLAPHDTLKRAQAVDLITQINLLGVDFTYYLRHAAPVTSWWTELPDEDRSLGAARNALHAMTKAMVKLQDGASGSLDETGWLTPGVDGPGIIDVALAANHRYLKLSYEFDCLEDERLDKMRSWWNRFTQLEWWEGFEEVGDVHPPQMRWTKEVREVKNVHGG</sequence>
<evidence type="ECO:0000313" key="1">
    <source>
        <dbReference type="EMBL" id="KAJ3522225.1"/>
    </source>
</evidence>
<evidence type="ECO:0000313" key="2">
    <source>
        <dbReference type="Proteomes" id="UP001148629"/>
    </source>
</evidence>
<reference evidence="1" key="1">
    <citation type="submission" date="2022-08" db="EMBL/GenBank/DDBJ databases">
        <title>Genome Sequence of Fusarium decemcellulare.</title>
        <authorList>
            <person name="Buettner E."/>
        </authorList>
    </citation>
    <scope>NUCLEOTIDE SEQUENCE</scope>
    <source>
        <strain evidence="1">Babe19</strain>
    </source>
</reference>
<protein>
    <submittedName>
        <fullName evidence="1">Uncharacterized protein</fullName>
    </submittedName>
</protein>
<proteinExistence type="predicted"/>
<dbReference type="Proteomes" id="UP001148629">
    <property type="component" value="Unassembled WGS sequence"/>
</dbReference>
<accession>A0ACC1RLP9</accession>
<name>A0ACC1RLP9_9HYPO</name>